<accession>A0A077ZVI4</accession>
<dbReference type="Proteomes" id="UP000039865">
    <property type="component" value="Unassembled WGS sequence"/>
</dbReference>
<feature type="compositionally biased region" description="Basic and acidic residues" evidence="1">
    <location>
        <begin position="178"/>
        <end position="187"/>
    </location>
</feature>
<evidence type="ECO:0000313" key="3">
    <source>
        <dbReference type="Proteomes" id="UP000039865"/>
    </source>
</evidence>
<dbReference type="GO" id="GO:0005874">
    <property type="term" value="C:microtubule"/>
    <property type="evidence" value="ECO:0007669"/>
    <property type="project" value="InterPro"/>
</dbReference>
<dbReference type="GO" id="GO:0000922">
    <property type="term" value="C:spindle pole"/>
    <property type="evidence" value="ECO:0007669"/>
    <property type="project" value="InterPro"/>
</dbReference>
<reference evidence="2 3" key="1">
    <citation type="submission" date="2014-06" db="EMBL/GenBank/DDBJ databases">
        <authorList>
            <person name="Swart Estienne"/>
        </authorList>
    </citation>
    <scope>NUCLEOTIDE SEQUENCE [LARGE SCALE GENOMIC DNA]</scope>
    <source>
        <strain evidence="2 3">130c</strain>
    </source>
</reference>
<dbReference type="AlphaFoldDB" id="A0A077ZVI4"/>
<evidence type="ECO:0000256" key="1">
    <source>
        <dbReference type="SAM" id="MobiDB-lite"/>
    </source>
</evidence>
<dbReference type="OrthoDB" id="10044099at2759"/>
<feature type="region of interest" description="Disordered" evidence="1">
    <location>
        <begin position="158"/>
        <end position="187"/>
    </location>
</feature>
<feature type="compositionally biased region" description="Polar residues" evidence="1">
    <location>
        <begin position="103"/>
        <end position="121"/>
    </location>
</feature>
<gene>
    <name evidence="2" type="primary">Contig6425.g6874</name>
    <name evidence="2" type="ORF">STYLEM_2271</name>
</gene>
<dbReference type="GO" id="GO:0005813">
    <property type="term" value="C:centrosome"/>
    <property type="evidence" value="ECO:0007669"/>
    <property type="project" value="InterPro"/>
</dbReference>
<proteinExistence type="predicted"/>
<feature type="region of interest" description="Disordered" evidence="1">
    <location>
        <begin position="405"/>
        <end position="433"/>
    </location>
</feature>
<feature type="compositionally biased region" description="Polar residues" evidence="1">
    <location>
        <begin position="406"/>
        <end position="433"/>
    </location>
</feature>
<feature type="region of interest" description="Disordered" evidence="1">
    <location>
        <begin position="601"/>
        <end position="622"/>
    </location>
</feature>
<keyword evidence="3" id="KW-1185">Reference proteome</keyword>
<evidence type="ECO:0000313" key="2">
    <source>
        <dbReference type="EMBL" id="CDW73295.1"/>
    </source>
</evidence>
<protein>
    <submittedName>
        <fullName evidence="2">Uncharacterized protein</fullName>
    </submittedName>
</protein>
<dbReference type="InParanoid" id="A0A077ZVI4"/>
<sequence>MTNSQVQPSMNFNYRNRQSNYHYQQQQPNLLSNYNSAVGQVGRERKLKEREDRIRREKEELEKLESYNPFGKGGAGAPFKDRDGNIISNRRPFSQIREPGPALQNSQSNKNIYQPINSNPYNAPMAYDQKSNLNQSIDVGQLHMNYYQNAQNIQSKSPSLGAQQYNNPPAKITSLESADQREQRQRKQLDYQEVLRQQMEEKKAKEEAAKRKRMEEDMRQEIRIKEEIEREKIIQQQEKMKKEQQQNQYKNQEQDNTSMNAHSKHKNVGKVGYSPVTQSSKGNNLPPPNQQQQLQPQALHEQKFLDNGFNRQMDMLQFNNQMQQPASMNSYQQSNPGQGGYGIINNSNHMMFNQMENNLQSEIQKLKTEMFSQQKQFDNQLLQLREEAQRNIEYRVKAEQELQRVKLNSQRDSQRPIQSVNQSSHSQRDASSNIARRSMAGINNYEKMFFGNNNLDFGKGPLNQNSNLPGIGSGGLNFSNPLYQGLKAQNEAQNQGNHFNGSISLKAESTFVPVNSNFNIHQQQFQQQEMKLNEFKSDIIQHQPSIIQTQSQQLVSKTQSQYDQFDGDLSLNYLESAINEISELNMGENYKVTQKALEDARKETQKQSYNVESDQDYHDQNVPSFENQTALNKIRQQSRPISREVNPIQNQLSDQVQPNKNQSIIPDYKGIQDDDDEINSLAYQINQVNNAQAQNKQHETEEIRKEYLMRQVQLGPILESSNEHTMPSMGLVATQNQPINDNLQ</sequence>
<organism evidence="2 3">
    <name type="scientific">Stylonychia lemnae</name>
    <name type="common">Ciliate</name>
    <dbReference type="NCBI Taxonomy" id="5949"/>
    <lineage>
        <taxon>Eukaryota</taxon>
        <taxon>Sar</taxon>
        <taxon>Alveolata</taxon>
        <taxon>Ciliophora</taxon>
        <taxon>Intramacronucleata</taxon>
        <taxon>Spirotrichea</taxon>
        <taxon>Stichotrichia</taxon>
        <taxon>Sporadotrichida</taxon>
        <taxon>Oxytrichidae</taxon>
        <taxon>Stylonychinae</taxon>
        <taxon>Stylonychia</taxon>
    </lineage>
</organism>
<feature type="region of interest" description="Disordered" evidence="1">
    <location>
        <begin position="237"/>
        <end position="297"/>
    </location>
</feature>
<feature type="region of interest" description="Disordered" evidence="1">
    <location>
        <begin position="67"/>
        <end position="127"/>
    </location>
</feature>
<name>A0A077ZVI4_STYLE</name>
<dbReference type="EMBL" id="CCKQ01002206">
    <property type="protein sequence ID" value="CDW73295.1"/>
    <property type="molecule type" value="Genomic_DNA"/>
</dbReference>
<feature type="compositionally biased region" description="Polar residues" evidence="1">
    <location>
        <begin position="158"/>
        <end position="167"/>
    </location>
</feature>
<dbReference type="GO" id="GO:0032467">
    <property type="term" value="P:positive regulation of cytokinesis"/>
    <property type="evidence" value="ECO:0007669"/>
    <property type="project" value="InterPro"/>
</dbReference>
<dbReference type="PANTHER" id="PTHR21616:SF3">
    <property type="match status" value="1"/>
</dbReference>
<feature type="region of interest" description="Disordered" evidence="1">
    <location>
        <begin position="1"/>
        <end position="24"/>
    </location>
</feature>
<dbReference type="PANTHER" id="PTHR21616">
    <property type="entry name" value="CENTROSOME SPINDLE POLE ASSOCIATED PROTEIN"/>
    <property type="match status" value="1"/>
</dbReference>
<dbReference type="InterPro" id="IPR026708">
    <property type="entry name" value="CSPP1"/>
</dbReference>